<dbReference type="InterPro" id="IPR007219">
    <property type="entry name" value="XnlR_reg_dom"/>
</dbReference>
<evidence type="ECO:0000313" key="10">
    <source>
        <dbReference type="Proteomes" id="UP001172155"/>
    </source>
</evidence>
<gene>
    <name evidence="9" type="ORF">B0T18DRAFT_401157</name>
</gene>
<proteinExistence type="predicted"/>
<dbReference type="AlphaFoldDB" id="A0AA40F4K3"/>
<keyword evidence="6" id="KW-0539">Nucleus</keyword>
<dbReference type="InterPro" id="IPR051089">
    <property type="entry name" value="prtT"/>
</dbReference>
<evidence type="ECO:0000256" key="5">
    <source>
        <dbReference type="ARBA" id="ARBA00023163"/>
    </source>
</evidence>
<dbReference type="CDD" id="cd00067">
    <property type="entry name" value="GAL4"/>
    <property type="match status" value="1"/>
</dbReference>
<dbReference type="InterPro" id="IPR036864">
    <property type="entry name" value="Zn2-C6_fun-type_DNA-bd_sf"/>
</dbReference>
<reference evidence="9" key="1">
    <citation type="submission" date="2023-06" db="EMBL/GenBank/DDBJ databases">
        <title>Genome-scale phylogeny and comparative genomics of the fungal order Sordariales.</title>
        <authorList>
            <consortium name="Lawrence Berkeley National Laboratory"/>
            <person name="Hensen N."/>
            <person name="Bonometti L."/>
            <person name="Westerberg I."/>
            <person name="Brannstrom I.O."/>
            <person name="Guillou S."/>
            <person name="Cros-Aarteil S."/>
            <person name="Calhoun S."/>
            <person name="Haridas S."/>
            <person name="Kuo A."/>
            <person name="Mondo S."/>
            <person name="Pangilinan J."/>
            <person name="Riley R."/>
            <person name="LaButti K."/>
            <person name="Andreopoulos B."/>
            <person name="Lipzen A."/>
            <person name="Chen C."/>
            <person name="Yanf M."/>
            <person name="Daum C."/>
            <person name="Ng V."/>
            <person name="Clum A."/>
            <person name="Steindorff A."/>
            <person name="Ohm R."/>
            <person name="Martin F."/>
            <person name="Silar P."/>
            <person name="Natvig D."/>
            <person name="Lalanne C."/>
            <person name="Gautier V."/>
            <person name="Ament-velasquez S.L."/>
            <person name="Kruys A."/>
            <person name="Hutchinson M.I."/>
            <person name="Powell A.J."/>
            <person name="Barry K."/>
            <person name="Miller A.N."/>
            <person name="Grigoriev I.V."/>
            <person name="Debuchy R."/>
            <person name="Gladieux P."/>
            <person name="Thoren M.H."/>
            <person name="Johannesson H."/>
        </authorList>
    </citation>
    <scope>NUCLEOTIDE SEQUENCE</scope>
    <source>
        <strain evidence="9">SMH3187-1</strain>
    </source>
</reference>
<evidence type="ECO:0000256" key="4">
    <source>
        <dbReference type="ARBA" id="ARBA00023125"/>
    </source>
</evidence>
<accession>A0AA40F4K3</accession>
<dbReference type="GO" id="GO:0006351">
    <property type="term" value="P:DNA-templated transcription"/>
    <property type="evidence" value="ECO:0007669"/>
    <property type="project" value="InterPro"/>
</dbReference>
<evidence type="ECO:0000259" key="8">
    <source>
        <dbReference type="PROSITE" id="PS50048"/>
    </source>
</evidence>
<dbReference type="Pfam" id="PF04082">
    <property type="entry name" value="Fungal_trans"/>
    <property type="match status" value="1"/>
</dbReference>
<dbReference type="GO" id="GO:0000976">
    <property type="term" value="F:transcription cis-regulatory region binding"/>
    <property type="evidence" value="ECO:0007669"/>
    <property type="project" value="TreeGrafter"/>
</dbReference>
<evidence type="ECO:0000256" key="1">
    <source>
        <dbReference type="ARBA" id="ARBA00004123"/>
    </source>
</evidence>
<dbReference type="PROSITE" id="PS00463">
    <property type="entry name" value="ZN2_CY6_FUNGAL_1"/>
    <property type="match status" value="1"/>
</dbReference>
<comment type="caution">
    <text evidence="9">The sequence shown here is derived from an EMBL/GenBank/DDBJ whole genome shotgun (WGS) entry which is preliminary data.</text>
</comment>
<dbReference type="SUPFAM" id="SSF57701">
    <property type="entry name" value="Zn2/Cys6 DNA-binding domain"/>
    <property type="match status" value="1"/>
</dbReference>
<keyword evidence="2" id="KW-0479">Metal-binding</keyword>
<sequence length="615" mass="66699">MLSNTQRAEKGTACRSCRKMKLRCNAASEYPAPCTRCANARRACSLGTTTQARDSGDSEDPSTRIAQLEEDVRELRRALHTNSEASAAPGSTRAQDELEPVPSAAQLAADLGLAMPARNLGGIEISPGDHFDLIDRFFTQFHTQLPFIPSKRALVRDCVACPLLYWAVVAVASRTSPTFQNILHRLVWPVRRLAAESALQPRSLAVIQALLLLCLWPMPFAALIDDPSWSFSGIASHKALLLGLHRPFDVLVRSAKGDKELAQAMLFTWTACCIVAQMLSDRFGVPNQLSTDWHITKLPAPPILAAVAEAVQKDCVMSSLLAHQKSGTDKGPSSMPVLKACEAWLEDLEARLPRHQSPLLDRLLCSLKLRLYSCGMGANMHASNSSHENSLHMASYVSKSHKVALHVLDISLEDQSATHAQQGQEASAPCALWTFIDLQSVLMATFTLLHLTRRQRSLSGAGTASVAIQRAHSALQACSVVEGDHFYRVCDVISYHLAAQAPLAAGRGSEEPTGAEDVAPTIGPGMGVGVAHDMLKEAKRRYRRGKRFPEQFPDVDAGAGAAEAESSSVTGSTEEWPEFPLSQFLAVDFDFASWPQWDGGGVGLEMTDPMSQFSG</sequence>
<keyword evidence="10" id="KW-1185">Reference proteome</keyword>
<protein>
    <recommendedName>
        <fullName evidence="8">Zn(2)-C6 fungal-type domain-containing protein</fullName>
    </recommendedName>
</protein>
<feature type="region of interest" description="Disordered" evidence="7">
    <location>
        <begin position="546"/>
        <end position="575"/>
    </location>
</feature>
<keyword evidence="5" id="KW-0804">Transcription</keyword>
<keyword evidence="4" id="KW-0238">DNA-binding</keyword>
<evidence type="ECO:0000256" key="6">
    <source>
        <dbReference type="ARBA" id="ARBA00023242"/>
    </source>
</evidence>
<name>A0AA40F4K3_9PEZI</name>
<dbReference type="PROSITE" id="PS50048">
    <property type="entry name" value="ZN2_CY6_FUNGAL_2"/>
    <property type="match status" value="1"/>
</dbReference>
<dbReference type="InterPro" id="IPR001138">
    <property type="entry name" value="Zn2Cys6_DnaBD"/>
</dbReference>
<organism evidence="9 10">
    <name type="scientific">Schizothecium vesticola</name>
    <dbReference type="NCBI Taxonomy" id="314040"/>
    <lineage>
        <taxon>Eukaryota</taxon>
        <taxon>Fungi</taxon>
        <taxon>Dikarya</taxon>
        <taxon>Ascomycota</taxon>
        <taxon>Pezizomycotina</taxon>
        <taxon>Sordariomycetes</taxon>
        <taxon>Sordariomycetidae</taxon>
        <taxon>Sordariales</taxon>
        <taxon>Schizotheciaceae</taxon>
        <taxon>Schizothecium</taxon>
    </lineage>
</organism>
<dbReference type="PANTHER" id="PTHR31845:SF21">
    <property type="entry name" value="REGULATORY PROTEIN LEU3"/>
    <property type="match status" value="1"/>
</dbReference>
<comment type="subcellular location">
    <subcellularLocation>
        <location evidence="1">Nucleus</location>
    </subcellularLocation>
</comment>
<dbReference type="GO" id="GO:0005634">
    <property type="term" value="C:nucleus"/>
    <property type="evidence" value="ECO:0007669"/>
    <property type="project" value="UniProtKB-SubCell"/>
</dbReference>
<evidence type="ECO:0000256" key="2">
    <source>
        <dbReference type="ARBA" id="ARBA00022723"/>
    </source>
</evidence>
<dbReference type="EMBL" id="JAUKUD010000002">
    <property type="protein sequence ID" value="KAK0750836.1"/>
    <property type="molecule type" value="Genomic_DNA"/>
</dbReference>
<dbReference type="Proteomes" id="UP001172155">
    <property type="component" value="Unassembled WGS sequence"/>
</dbReference>
<dbReference type="Gene3D" id="4.10.240.10">
    <property type="entry name" value="Zn(2)-C6 fungal-type DNA-binding domain"/>
    <property type="match status" value="1"/>
</dbReference>
<dbReference type="GO" id="GO:0000981">
    <property type="term" value="F:DNA-binding transcription factor activity, RNA polymerase II-specific"/>
    <property type="evidence" value="ECO:0007669"/>
    <property type="project" value="InterPro"/>
</dbReference>
<evidence type="ECO:0000313" key="9">
    <source>
        <dbReference type="EMBL" id="KAK0750836.1"/>
    </source>
</evidence>
<evidence type="ECO:0000256" key="3">
    <source>
        <dbReference type="ARBA" id="ARBA00023015"/>
    </source>
</evidence>
<evidence type="ECO:0000256" key="7">
    <source>
        <dbReference type="SAM" id="MobiDB-lite"/>
    </source>
</evidence>
<keyword evidence="3" id="KW-0805">Transcription regulation</keyword>
<dbReference type="GO" id="GO:0008270">
    <property type="term" value="F:zinc ion binding"/>
    <property type="evidence" value="ECO:0007669"/>
    <property type="project" value="InterPro"/>
</dbReference>
<dbReference type="PANTHER" id="PTHR31845">
    <property type="entry name" value="FINGER DOMAIN PROTEIN, PUTATIVE-RELATED"/>
    <property type="match status" value="1"/>
</dbReference>
<dbReference type="CDD" id="cd12148">
    <property type="entry name" value="fungal_TF_MHR"/>
    <property type="match status" value="1"/>
</dbReference>
<feature type="domain" description="Zn(2)-C6 fungal-type" evidence="8">
    <location>
        <begin position="13"/>
        <end position="46"/>
    </location>
</feature>
<feature type="compositionally biased region" description="Low complexity" evidence="7">
    <location>
        <begin position="554"/>
        <end position="574"/>
    </location>
</feature>